<keyword evidence="3" id="KW-0106">Calcium</keyword>
<dbReference type="SUPFAM" id="SSF47473">
    <property type="entry name" value="EF-hand"/>
    <property type="match status" value="2"/>
</dbReference>
<feature type="domain" description="EF-hand" evidence="4">
    <location>
        <begin position="171"/>
        <end position="206"/>
    </location>
</feature>
<organism evidence="5 6">
    <name type="scientific">Acrobeloides nanus</name>
    <dbReference type="NCBI Taxonomy" id="290746"/>
    <lineage>
        <taxon>Eukaryota</taxon>
        <taxon>Metazoa</taxon>
        <taxon>Ecdysozoa</taxon>
        <taxon>Nematoda</taxon>
        <taxon>Chromadorea</taxon>
        <taxon>Rhabditida</taxon>
        <taxon>Tylenchina</taxon>
        <taxon>Cephalobomorpha</taxon>
        <taxon>Cephaloboidea</taxon>
        <taxon>Cephalobidae</taxon>
        <taxon>Acrobeloides</taxon>
    </lineage>
</organism>
<dbReference type="PROSITE" id="PS50222">
    <property type="entry name" value="EF_HAND_2"/>
    <property type="match status" value="1"/>
</dbReference>
<dbReference type="Proteomes" id="UP000887540">
    <property type="component" value="Unplaced"/>
</dbReference>
<dbReference type="PANTHER" id="PTHR10827:SF98">
    <property type="entry name" value="45 KDA CALCIUM-BINDING PROTEIN"/>
    <property type="match status" value="1"/>
</dbReference>
<protein>
    <submittedName>
        <fullName evidence="6">EF-hand domain-containing protein</fullName>
    </submittedName>
</protein>
<dbReference type="Gene3D" id="1.10.238.10">
    <property type="entry name" value="EF-hand"/>
    <property type="match status" value="2"/>
</dbReference>
<evidence type="ECO:0000259" key="4">
    <source>
        <dbReference type="PROSITE" id="PS50222"/>
    </source>
</evidence>
<evidence type="ECO:0000313" key="5">
    <source>
        <dbReference type="Proteomes" id="UP000887540"/>
    </source>
</evidence>
<dbReference type="SMART" id="SM00054">
    <property type="entry name" value="EFh"/>
    <property type="match status" value="4"/>
</dbReference>
<accession>A0A914C6W0</accession>
<proteinExistence type="predicted"/>
<dbReference type="InterPro" id="IPR002048">
    <property type="entry name" value="EF_hand_dom"/>
</dbReference>
<sequence length="215" mass="24316">MDEFLKWHTQISKEPNLFKSQRLFHSYDTNVDRVLSVSEFVPLAYTISKSSNSIGEQLFKAEAENSNEQVSKEITAGIFELADMNNDGKNSNEQVSKVITAGIFELADMNNDGKVALKEFLAVVDTGRTDSNELNQNRGIAQSLIVSIDRNNDEKLDHDEIRIFANQYNKVSEKEIRTVFEILDENRDGLIELKELQKLPLKVITLAGIHAMPKV</sequence>
<dbReference type="InterPro" id="IPR018247">
    <property type="entry name" value="EF_Hand_1_Ca_BS"/>
</dbReference>
<evidence type="ECO:0000256" key="3">
    <source>
        <dbReference type="ARBA" id="ARBA00022837"/>
    </source>
</evidence>
<name>A0A914C6W0_9BILA</name>
<keyword evidence="5" id="KW-1185">Reference proteome</keyword>
<dbReference type="PANTHER" id="PTHR10827">
    <property type="entry name" value="RETICULOCALBIN"/>
    <property type="match status" value="1"/>
</dbReference>
<keyword evidence="1" id="KW-0479">Metal-binding</keyword>
<dbReference type="Pfam" id="PF13202">
    <property type="entry name" value="EF-hand_5"/>
    <property type="match status" value="1"/>
</dbReference>
<evidence type="ECO:0000313" key="6">
    <source>
        <dbReference type="WBParaSite" id="ACRNAN_Path_350.g1338.t1"/>
    </source>
</evidence>
<evidence type="ECO:0000256" key="2">
    <source>
        <dbReference type="ARBA" id="ARBA00022737"/>
    </source>
</evidence>
<dbReference type="WBParaSite" id="ACRNAN_Path_350.g1338.t1">
    <property type="protein sequence ID" value="ACRNAN_Path_350.g1338.t1"/>
    <property type="gene ID" value="ACRNAN_Path_350.g1338"/>
</dbReference>
<reference evidence="6" key="1">
    <citation type="submission" date="2022-11" db="UniProtKB">
        <authorList>
            <consortium name="WormBaseParasite"/>
        </authorList>
    </citation>
    <scope>IDENTIFICATION</scope>
</reference>
<keyword evidence="2" id="KW-0677">Repeat</keyword>
<dbReference type="AlphaFoldDB" id="A0A914C6W0"/>
<dbReference type="PROSITE" id="PS00018">
    <property type="entry name" value="EF_HAND_1"/>
    <property type="match status" value="2"/>
</dbReference>
<evidence type="ECO:0000256" key="1">
    <source>
        <dbReference type="ARBA" id="ARBA00022723"/>
    </source>
</evidence>
<dbReference type="InterPro" id="IPR011992">
    <property type="entry name" value="EF-hand-dom_pair"/>
</dbReference>
<dbReference type="Pfam" id="PF13499">
    <property type="entry name" value="EF-hand_7"/>
    <property type="match status" value="1"/>
</dbReference>
<dbReference type="GO" id="GO:0005509">
    <property type="term" value="F:calcium ion binding"/>
    <property type="evidence" value="ECO:0007669"/>
    <property type="project" value="InterPro"/>
</dbReference>